<evidence type="ECO:0000256" key="4">
    <source>
        <dbReference type="ARBA" id="ARBA00022692"/>
    </source>
</evidence>
<dbReference type="PANTHER" id="PTHR43386:SF1">
    <property type="entry name" value="D,D-DIPEPTIDE TRANSPORT SYSTEM PERMEASE PROTEIN DDPC-RELATED"/>
    <property type="match status" value="1"/>
</dbReference>
<dbReference type="Proteomes" id="UP000503264">
    <property type="component" value="Chromosome"/>
</dbReference>
<reference evidence="9 10" key="1">
    <citation type="submission" date="2016-07" db="EMBL/GenBank/DDBJ databases">
        <title>Comparative genomics of the Campylobacter concisus group.</title>
        <authorList>
            <person name="Miller W.G."/>
            <person name="Yee E."/>
            <person name="Chapman M.H."/>
            <person name="Huynh S."/>
            <person name="Bono J.L."/>
            <person name="On S.L.W."/>
            <person name="StLeger J."/>
            <person name="Foster G."/>
            <person name="Parker C.T."/>
        </authorList>
    </citation>
    <scope>NUCLEOTIDE SEQUENCE [LARGE SCALE GENOMIC DNA]</scope>
    <source>
        <strain evidence="9 10">CCUG 21559</strain>
    </source>
</reference>
<dbReference type="NCBIfam" id="NF007738">
    <property type="entry name" value="PRK10417.1"/>
    <property type="match status" value="1"/>
</dbReference>
<dbReference type="InterPro" id="IPR050366">
    <property type="entry name" value="BP-dependent_transpt_permease"/>
</dbReference>
<accession>A0A6G5QFW5</accession>
<dbReference type="Gene3D" id="1.10.3720.10">
    <property type="entry name" value="MetI-like"/>
    <property type="match status" value="1"/>
</dbReference>
<evidence type="ECO:0000313" key="10">
    <source>
        <dbReference type="Proteomes" id="UP000503264"/>
    </source>
</evidence>
<evidence type="ECO:0000256" key="5">
    <source>
        <dbReference type="ARBA" id="ARBA00022989"/>
    </source>
</evidence>
<dbReference type="PROSITE" id="PS50928">
    <property type="entry name" value="ABC_TM1"/>
    <property type="match status" value="1"/>
</dbReference>
<protein>
    <submittedName>
        <fullName evidence="9">Dipeptide/oligopeptide/nickel ABC transporter, permease protein</fullName>
    </submittedName>
</protein>
<dbReference type="EMBL" id="CP012542">
    <property type="protein sequence ID" value="QCD44396.1"/>
    <property type="molecule type" value="Genomic_DNA"/>
</dbReference>
<feature type="transmembrane region" description="Helical" evidence="7">
    <location>
        <begin position="5"/>
        <end position="27"/>
    </location>
</feature>
<keyword evidence="6 7" id="KW-0472">Membrane</keyword>
<evidence type="ECO:0000256" key="2">
    <source>
        <dbReference type="ARBA" id="ARBA00022448"/>
    </source>
</evidence>
<feature type="transmembrane region" description="Helical" evidence="7">
    <location>
        <begin position="68"/>
        <end position="93"/>
    </location>
</feature>
<dbReference type="InterPro" id="IPR025966">
    <property type="entry name" value="OppC_N"/>
</dbReference>
<comment type="subcellular location">
    <subcellularLocation>
        <location evidence="1 7">Cell membrane</location>
        <topology evidence="1 7">Multi-pass membrane protein</topology>
    </subcellularLocation>
</comment>
<comment type="similarity">
    <text evidence="7">Belongs to the binding-protein-dependent transport system permease family.</text>
</comment>
<dbReference type="RefSeq" id="WP_169764249.1">
    <property type="nucleotide sequence ID" value="NZ_CP012542.1"/>
</dbReference>
<organism evidence="9 10">
    <name type="scientific">Campylobacter mucosalis CCUG 21559</name>
    <dbReference type="NCBI Taxonomy" id="1032067"/>
    <lineage>
        <taxon>Bacteria</taxon>
        <taxon>Pseudomonadati</taxon>
        <taxon>Campylobacterota</taxon>
        <taxon>Epsilonproteobacteria</taxon>
        <taxon>Campylobacterales</taxon>
        <taxon>Campylobacteraceae</taxon>
        <taxon>Campylobacter</taxon>
    </lineage>
</organism>
<feature type="transmembrane region" description="Helical" evidence="7">
    <location>
        <begin position="105"/>
        <end position="124"/>
    </location>
</feature>
<dbReference type="Pfam" id="PF12911">
    <property type="entry name" value="OppC_N"/>
    <property type="match status" value="1"/>
</dbReference>
<evidence type="ECO:0000256" key="3">
    <source>
        <dbReference type="ARBA" id="ARBA00022475"/>
    </source>
</evidence>
<name>A0A6G5QFW5_9BACT</name>
<dbReference type="GO" id="GO:0005886">
    <property type="term" value="C:plasma membrane"/>
    <property type="evidence" value="ECO:0007669"/>
    <property type="project" value="UniProtKB-SubCell"/>
</dbReference>
<keyword evidence="3" id="KW-1003">Cell membrane</keyword>
<dbReference type="AlphaFoldDB" id="A0A6G5QFW5"/>
<evidence type="ECO:0000313" key="9">
    <source>
        <dbReference type="EMBL" id="QCD44396.1"/>
    </source>
</evidence>
<dbReference type="CDD" id="cd06261">
    <property type="entry name" value="TM_PBP2"/>
    <property type="match status" value="1"/>
</dbReference>
<keyword evidence="5 7" id="KW-1133">Transmembrane helix</keyword>
<sequence>MRKFLLIFACVTIILMLFMAIFAPFVAPFDPTAINLEAKFLDPSQTYILGTDHLGRDIFSRLIYGARVSFFCVFLTLFLVLVFGGVAGGVAGFMGGKIDQALMRICDLFFGIPTIVLALFLVSIFGSGTLNIIIAIAITHWAWYARFIRSIVLSLKNKEYVLASKLCGASGVANFKQNMLRVIASQCIILATLDIGHIMLHISGLSFLGLGVKAPDAEWGIMISDAKEFLFSAPHLIYYPGIALFLCVASFNIAGDYLRDRLDSGDFEELSNA</sequence>
<feature type="transmembrane region" description="Helical" evidence="7">
    <location>
        <begin position="236"/>
        <end position="254"/>
    </location>
</feature>
<dbReference type="Pfam" id="PF00528">
    <property type="entry name" value="BPD_transp_1"/>
    <property type="match status" value="1"/>
</dbReference>
<proteinExistence type="inferred from homology"/>
<evidence type="ECO:0000256" key="6">
    <source>
        <dbReference type="ARBA" id="ARBA00023136"/>
    </source>
</evidence>
<keyword evidence="10" id="KW-1185">Reference proteome</keyword>
<dbReference type="GO" id="GO:0071916">
    <property type="term" value="F:dipeptide transmembrane transporter activity"/>
    <property type="evidence" value="ECO:0007669"/>
    <property type="project" value="TreeGrafter"/>
</dbReference>
<feature type="transmembrane region" description="Helical" evidence="7">
    <location>
        <begin position="130"/>
        <end position="148"/>
    </location>
</feature>
<evidence type="ECO:0000259" key="8">
    <source>
        <dbReference type="PROSITE" id="PS50928"/>
    </source>
</evidence>
<dbReference type="PANTHER" id="PTHR43386">
    <property type="entry name" value="OLIGOPEPTIDE TRANSPORT SYSTEM PERMEASE PROTEIN APPC"/>
    <property type="match status" value="1"/>
</dbReference>
<feature type="domain" description="ABC transmembrane type-1" evidence="8">
    <location>
        <begin position="66"/>
        <end position="255"/>
    </location>
</feature>
<dbReference type="SUPFAM" id="SSF161098">
    <property type="entry name" value="MetI-like"/>
    <property type="match status" value="1"/>
</dbReference>
<gene>
    <name evidence="9" type="ORF">CMUC_0591</name>
</gene>
<dbReference type="InterPro" id="IPR035906">
    <property type="entry name" value="MetI-like_sf"/>
</dbReference>
<dbReference type="InterPro" id="IPR000515">
    <property type="entry name" value="MetI-like"/>
</dbReference>
<keyword evidence="4 7" id="KW-0812">Transmembrane</keyword>
<evidence type="ECO:0000256" key="7">
    <source>
        <dbReference type="RuleBase" id="RU363032"/>
    </source>
</evidence>
<evidence type="ECO:0000256" key="1">
    <source>
        <dbReference type="ARBA" id="ARBA00004651"/>
    </source>
</evidence>
<feature type="transmembrane region" description="Helical" evidence="7">
    <location>
        <begin position="187"/>
        <end position="210"/>
    </location>
</feature>
<keyword evidence="2 7" id="KW-0813">Transport</keyword>